<accession>A0A0G3EUQ5</accession>
<dbReference type="Proteomes" id="UP000036700">
    <property type="component" value="Chromosome"/>
</dbReference>
<dbReference type="KEGG" id="ptx:ABW99_17695"/>
<proteinExistence type="predicted"/>
<dbReference type="SUPFAM" id="SSF53098">
    <property type="entry name" value="Ribonuclease H-like"/>
    <property type="match status" value="1"/>
</dbReference>
<evidence type="ECO:0000256" key="1">
    <source>
        <dbReference type="SAM" id="MobiDB-lite"/>
    </source>
</evidence>
<organism evidence="2 3">
    <name type="scientific">Pandoraea thiooxydans</name>
    <dbReference type="NCBI Taxonomy" id="445709"/>
    <lineage>
        <taxon>Bacteria</taxon>
        <taxon>Pseudomonadati</taxon>
        <taxon>Pseudomonadota</taxon>
        <taxon>Betaproteobacteria</taxon>
        <taxon>Burkholderiales</taxon>
        <taxon>Burkholderiaceae</taxon>
        <taxon>Pandoraea</taxon>
    </lineage>
</organism>
<dbReference type="OrthoDB" id="9803925at2"/>
<name>A0A0G3EUQ5_9BURK</name>
<keyword evidence="2" id="KW-0540">Nuclease</keyword>
<keyword evidence="2" id="KW-0378">Hydrolase</keyword>
<dbReference type="PATRIC" id="fig|445709.3.peg.3734"/>
<protein>
    <submittedName>
        <fullName evidence="2">Exonuclease</fullName>
    </submittedName>
</protein>
<dbReference type="EMBL" id="CP011568">
    <property type="protein sequence ID" value="AKJ69764.1"/>
    <property type="molecule type" value="Genomic_DNA"/>
</dbReference>
<keyword evidence="2" id="KW-0269">Exonuclease</keyword>
<dbReference type="AlphaFoldDB" id="A0A0G3EUQ5"/>
<feature type="region of interest" description="Disordered" evidence="1">
    <location>
        <begin position="198"/>
        <end position="235"/>
    </location>
</feature>
<dbReference type="STRING" id="445709.ABW99_17695"/>
<keyword evidence="3" id="KW-1185">Reference proteome</keyword>
<dbReference type="RefSeq" id="WP_047215673.1">
    <property type="nucleotide sequence ID" value="NZ_CP011568.3"/>
</dbReference>
<dbReference type="InterPro" id="IPR012337">
    <property type="entry name" value="RNaseH-like_sf"/>
</dbReference>
<dbReference type="InterPro" id="IPR036397">
    <property type="entry name" value="RNaseH_sf"/>
</dbReference>
<evidence type="ECO:0000313" key="2">
    <source>
        <dbReference type="EMBL" id="AKJ69764.1"/>
    </source>
</evidence>
<evidence type="ECO:0000313" key="3">
    <source>
        <dbReference type="Proteomes" id="UP000036700"/>
    </source>
</evidence>
<dbReference type="Gene3D" id="3.30.420.10">
    <property type="entry name" value="Ribonuclease H-like superfamily/Ribonuclease H"/>
    <property type="match status" value="1"/>
</dbReference>
<dbReference type="GO" id="GO:0004527">
    <property type="term" value="F:exonuclease activity"/>
    <property type="evidence" value="ECO:0007669"/>
    <property type="project" value="UniProtKB-KW"/>
</dbReference>
<sequence>MNENPEIYVSTDVEADGPIPGPHSMLSFASAAYTADKQLIATFSANLETLPGAEGHPFTMKWWKTEPEAWAACRQDLQAPETALKAYVKWVDTLPGKPVFVAYPAGFDFTFMFWYMMRFAGRCPFSWSALDIKTLAFALTDLPYRKSIKPNLPKHWFDPLPHTHVALDDAIEQGALFCNMLAELKARRAVLAEAPEAGAGSADGVGAGEPAAENAGDEEGSVASLPEHSGPAGQR</sequence>
<gene>
    <name evidence="2" type="ORF">ABW99_17695</name>
</gene>
<reference evidence="3" key="1">
    <citation type="submission" date="2015-06" db="EMBL/GenBank/DDBJ databases">
        <authorList>
            <person name="Lim Y.L."/>
            <person name="Ee R."/>
            <person name="Yong D."/>
            <person name="How K.Y."/>
            <person name="Yin W.F."/>
            <person name="Chan K.G."/>
        </authorList>
    </citation>
    <scope>NUCLEOTIDE SEQUENCE [LARGE SCALE GENOMIC DNA]</scope>
    <source>
        <strain evidence="3">DSM 25325</strain>
    </source>
</reference>
<dbReference type="GO" id="GO:0003676">
    <property type="term" value="F:nucleic acid binding"/>
    <property type="evidence" value="ECO:0007669"/>
    <property type="project" value="InterPro"/>
</dbReference>